<dbReference type="Proteomes" id="UP000297149">
    <property type="component" value="Chromosome"/>
</dbReference>
<evidence type="ECO:0000259" key="3">
    <source>
        <dbReference type="Pfam" id="PF05547"/>
    </source>
</evidence>
<dbReference type="GO" id="GO:0008237">
    <property type="term" value="F:metallopeptidase activity"/>
    <property type="evidence" value="ECO:0007669"/>
    <property type="project" value="UniProtKB-KW"/>
</dbReference>
<organism evidence="4 5">
    <name type="scientific">Duncaniella dubosii</name>
    <dbReference type="NCBI Taxonomy" id="2518971"/>
    <lineage>
        <taxon>Bacteria</taxon>
        <taxon>Pseudomonadati</taxon>
        <taxon>Bacteroidota</taxon>
        <taxon>Bacteroidia</taxon>
        <taxon>Bacteroidales</taxon>
        <taxon>Muribaculaceae</taxon>
        <taxon>Duncaniella</taxon>
    </lineage>
</organism>
<gene>
    <name evidence="4" type="ORF">E7747_04215</name>
</gene>
<accession>A0A4P7W117</accession>
<dbReference type="Pfam" id="PF05547">
    <property type="entry name" value="Peptidase_M6"/>
    <property type="match status" value="1"/>
</dbReference>
<dbReference type="AlphaFoldDB" id="A0A4P7W117"/>
<name>A0A4P7W117_9BACT</name>
<evidence type="ECO:0000256" key="2">
    <source>
        <dbReference type="SAM" id="SignalP"/>
    </source>
</evidence>
<keyword evidence="4" id="KW-0378">Hydrolase</keyword>
<evidence type="ECO:0000313" key="4">
    <source>
        <dbReference type="EMBL" id="QCD41569.1"/>
    </source>
</evidence>
<evidence type="ECO:0000256" key="1">
    <source>
        <dbReference type="SAM" id="MobiDB-lite"/>
    </source>
</evidence>
<evidence type="ECO:0000313" key="5">
    <source>
        <dbReference type="Proteomes" id="UP000297149"/>
    </source>
</evidence>
<keyword evidence="4" id="KW-0645">Protease</keyword>
<dbReference type="PANTHER" id="PTHR41775">
    <property type="entry name" value="SECRETED PROTEIN-RELATED"/>
    <property type="match status" value="1"/>
</dbReference>
<feature type="region of interest" description="Disordered" evidence="1">
    <location>
        <begin position="467"/>
        <end position="490"/>
    </location>
</feature>
<dbReference type="RefSeq" id="WP_136414312.1">
    <property type="nucleotide sequence ID" value="NZ_CP039396.1"/>
</dbReference>
<dbReference type="NCBIfam" id="TIGR03296">
    <property type="entry name" value="M6dom_TIGR03296"/>
    <property type="match status" value="1"/>
</dbReference>
<keyword evidence="5" id="KW-1185">Reference proteome</keyword>
<dbReference type="PANTHER" id="PTHR41775:SF1">
    <property type="entry name" value="PEPTIDASE M6-LIKE DOMAIN-CONTAINING PROTEIN"/>
    <property type="match status" value="1"/>
</dbReference>
<keyword evidence="4" id="KW-0482">Metalloprotease</keyword>
<dbReference type="SUPFAM" id="SSF55486">
    <property type="entry name" value="Metalloproteases ('zincins'), catalytic domain"/>
    <property type="match status" value="1"/>
</dbReference>
<protein>
    <submittedName>
        <fullName evidence="4">M6 family metalloprotease domain-containing protein</fullName>
    </submittedName>
</protein>
<dbReference type="GO" id="GO:0006508">
    <property type="term" value="P:proteolysis"/>
    <property type="evidence" value="ECO:0007669"/>
    <property type="project" value="UniProtKB-KW"/>
</dbReference>
<sequence>MTSSHRLLPATIALISAISLGASPARPVRHTATLPDGSTVGYRMVGDERFHYLVTDDGYPLVADGATLCFAETGDNGRMVSSGVAAADPQFRSPATLTSLKNLDSNAVIEKAALSAEVSPIRAISPKYAPSRAPESMSTTTFPVTGSPRGLIILAEYTDVKFSTPMPQQYFSDMLNLEGFDRDRASGSARDYFIVSSAGVFTPQFDVVGPVTLPHTQAYYGRNEPYDDANASYMIPDACDILAAQGFDFSIYDCDNDGEIDNVYLIYAGRGESSGNLEDINTVWPHSWKVGDMNRYYNGCLLNHYACSNEIEGDKPDGIGTFCHEFSHVMGLPDLYYTGHSLLTYLTPDTWSVLDIGCYLNDSRTPPLYSSFERMSLGWLKPEVIDSPGEYALEPLADTNTAYLVKTDSDDEFFLFENRLKEGWDSYLRGEGMLIWHIDYDKDIWFSNTVNNTRSHQHVDLVEAISRTSPSASPSDPFRARQTSPNTPPTLRLQARVSFHGRITTPAIP</sequence>
<dbReference type="KEGG" id="ddb:E7747_04215"/>
<proteinExistence type="predicted"/>
<feature type="chain" id="PRO_5020511045" evidence="2">
    <location>
        <begin position="22"/>
        <end position="509"/>
    </location>
</feature>
<dbReference type="EMBL" id="CP039396">
    <property type="protein sequence ID" value="QCD41569.1"/>
    <property type="molecule type" value="Genomic_DNA"/>
</dbReference>
<feature type="signal peptide" evidence="2">
    <location>
        <begin position="1"/>
        <end position="21"/>
    </location>
</feature>
<feature type="domain" description="Peptidase M6-like" evidence="3">
    <location>
        <begin position="170"/>
        <end position="363"/>
    </location>
</feature>
<reference evidence="5" key="1">
    <citation type="submission" date="2019-02" db="EMBL/GenBank/DDBJ databases">
        <title>Isolation and identification of novel species under the genus Muribaculum.</title>
        <authorList>
            <person name="Miyake S."/>
            <person name="Ding Y."/>
            <person name="Low A."/>
            <person name="Soh M."/>
            <person name="Seedorf H."/>
        </authorList>
    </citation>
    <scope>NUCLEOTIDE SEQUENCE [LARGE SCALE GENOMIC DNA]</scope>
    <source>
        <strain evidence="5">H5</strain>
    </source>
</reference>
<dbReference type="InterPro" id="IPR008757">
    <property type="entry name" value="Peptidase_M6-like_domain"/>
</dbReference>
<keyword evidence="2" id="KW-0732">Signal</keyword>